<name>A0AAU8BBU4_9CAUD</name>
<accession>A0AAU8BBU4</accession>
<sequence length="31" mass="3357">MWSQTFGPKLIVTTVGHSHCRSRTVGQATLG</sequence>
<dbReference type="EMBL" id="PP766721">
    <property type="protein sequence ID" value="XCD08736.1"/>
    <property type="molecule type" value="Genomic_DNA"/>
</dbReference>
<protein>
    <submittedName>
        <fullName evidence="1">Uncharacterized protein</fullName>
    </submittedName>
</protein>
<organism evidence="1">
    <name type="scientific">Escherichia phage Baskent_phicoli_1</name>
    <dbReference type="NCBI Taxonomy" id="3145031"/>
    <lineage>
        <taxon>Viruses</taxon>
        <taxon>Duplodnaviria</taxon>
        <taxon>Heunggongvirae</taxon>
        <taxon>Uroviricota</taxon>
        <taxon>Caudoviricetes</taxon>
        <taxon>Autographivirales</taxon>
        <taxon>Autotranscriptaviridae</taxon>
        <taxon>Studiervirinae</taxon>
        <taxon>Kayfunavirus</taxon>
    </lineage>
</organism>
<evidence type="ECO:0000313" key="1">
    <source>
        <dbReference type="EMBL" id="XCD08736.1"/>
    </source>
</evidence>
<reference evidence="1" key="1">
    <citation type="submission" date="2024-04" db="EMBL/GenBank/DDBJ databases">
        <authorList>
            <person name="Uskudar Guclu A."/>
            <person name="Unlu S."/>
        </authorList>
    </citation>
    <scope>NUCLEOTIDE SEQUENCE</scope>
</reference>
<proteinExistence type="predicted"/>